<gene>
    <name evidence="2" type="ORF">PENSUB_11582</name>
</gene>
<dbReference type="EMBL" id="MNBE01000719">
    <property type="protein sequence ID" value="OKO94315.1"/>
    <property type="molecule type" value="Genomic_DNA"/>
</dbReference>
<dbReference type="InterPro" id="IPR036282">
    <property type="entry name" value="Glutathione-S-Trfase_C_sf"/>
</dbReference>
<protein>
    <recommendedName>
        <fullName evidence="1">GST C-terminal domain-containing protein</fullName>
    </recommendedName>
</protein>
<dbReference type="PANTHER" id="PTHR44051">
    <property type="entry name" value="GLUTATHIONE S-TRANSFERASE-RELATED"/>
    <property type="match status" value="1"/>
</dbReference>
<evidence type="ECO:0000259" key="1">
    <source>
        <dbReference type="PROSITE" id="PS50405"/>
    </source>
</evidence>
<dbReference type="STRING" id="1316194.A0A1Q5T2I0"/>
<dbReference type="InterPro" id="IPR004046">
    <property type="entry name" value="GST_C"/>
</dbReference>
<keyword evidence="3" id="KW-1185">Reference proteome</keyword>
<dbReference type="PANTHER" id="PTHR44051:SF8">
    <property type="entry name" value="GLUTATHIONE S-TRANSFERASE GSTA"/>
    <property type="match status" value="1"/>
</dbReference>
<dbReference type="Gene3D" id="1.20.1050.10">
    <property type="match status" value="2"/>
</dbReference>
<dbReference type="Pfam" id="PF14497">
    <property type="entry name" value="GST_C_3"/>
    <property type="match status" value="1"/>
</dbReference>
<dbReference type="Gene3D" id="3.40.30.10">
    <property type="entry name" value="Glutaredoxin"/>
    <property type="match status" value="1"/>
</dbReference>
<evidence type="ECO:0000313" key="3">
    <source>
        <dbReference type="Proteomes" id="UP000186955"/>
    </source>
</evidence>
<evidence type="ECO:0000313" key="2">
    <source>
        <dbReference type="EMBL" id="OKO94315.1"/>
    </source>
</evidence>
<organism evidence="2 3">
    <name type="scientific">Penicillium subrubescens</name>
    <dbReference type="NCBI Taxonomy" id="1316194"/>
    <lineage>
        <taxon>Eukaryota</taxon>
        <taxon>Fungi</taxon>
        <taxon>Dikarya</taxon>
        <taxon>Ascomycota</taxon>
        <taxon>Pezizomycotina</taxon>
        <taxon>Eurotiomycetes</taxon>
        <taxon>Eurotiomycetidae</taxon>
        <taxon>Eurotiales</taxon>
        <taxon>Aspergillaceae</taxon>
        <taxon>Penicillium</taxon>
    </lineage>
</organism>
<comment type="caution">
    <text evidence="2">The sequence shown here is derived from an EMBL/GenBank/DDBJ whole genome shotgun (WGS) entry which is preliminary data.</text>
</comment>
<dbReference type="Proteomes" id="UP000186955">
    <property type="component" value="Unassembled WGS sequence"/>
</dbReference>
<reference evidence="2 3" key="1">
    <citation type="submission" date="2016-10" db="EMBL/GenBank/DDBJ databases">
        <title>Genome sequence of the ascomycete fungus Penicillium subrubescens.</title>
        <authorList>
            <person name="De Vries R.P."/>
            <person name="Peng M."/>
            <person name="Dilokpimol A."/>
            <person name="Hilden K."/>
            <person name="Makela M.R."/>
            <person name="Grigoriev I."/>
            <person name="Riley R."/>
            <person name="Granchi Z."/>
        </authorList>
    </citation>
    <scope>NUCLEOTIDE SEQUENCE [LARGE SCALE GENOMIC DNA]</scope>
    <source>
        <strain evidence="2 3">CBS 132785</strain>
    </source>
</reference>
<proteinExistence type="predicted"/>
<feature type="domain" description="GST C-terminal" evidence="1">
    <location>
        <begin position="24"/>
        <end position="173"/>
    </location>
</feature>
<dbReference type="InterPro" id="IPR010987">
    <property type="entry name" value="Glutathione-S-Trfase_C-like"/>
</dbReference>
<sequence>METAAELLHLFKECDKKPEFGFTDDVGRSECLQWLFFWHGSVMNLLAPITSSVLTNRQGQPIQGQLNWFSNNFKDDAVALNRFKNEVLRIYGVLEIHLSGKYTGQVKEYLAGIGAGKYSVADISTWPWLNAWNSNGQITQQEMDQFPHLLKWIERIRQRPAVQRGIDPKTWTV</sequence>
<dbReference type="PROSITE" id="PS50405">
    <property type="entry name" value="GST_CTER"/>
    <property type="match status" value="1"/>
</dbReference>
<dbReference type="AlphaFoldDB" id="A0A1Q5T2I0"/>
<dbReference type="SUPFAM" id="SSF47616">
    <property type="entry name" value="GST C-terminal domain-like"/>
    <property type="match status" value="1"/>
</dbReference>
<name>A0A1Q5T2I0_9EURO</name>
<accession>A0A1Q5T2I0</accession>